<dbReference type="AlphaFoldDB" id="A0A9D1GKT2"/>
<dbReference type="Pfam" id="PF12804">
    <property type="entry name" value="NTP_transf_3"/>
    <property type="match status" value="1"/>
</dbReference>
<dbReference type="InterPro" id="IPR036390">
    <property type="entry name" value="WH_DNA-bd_sf"/>
</dbReference>
<dbReference type="InterPro" id="IPR029044">
    <property type="entry name" value="Nucleotide-diphossugar_trans"/>
</dbReference>
<sequence>MKTGAVISAAGHKTGSSVFQPLLPVGKTTVIRRIIITLKQAGVEPVIVITGREGDLLEKHIARMGVICLRNEAYETTDMFYSVGMGLRYIEELCSQVLILPVKYPLFLADTVERLLKSGGKAACPVYQGRRGHPVLISSSLIPQILGYEGPGGLRGALRQDSVSPLVEEIPVEDQGIIMPIEGEEDWEGWRESRIPLHSVCRLYIEGEEIFFGPGIAQFLSLVDHTGSMQTACRQMHMSYSKGWKIVKDAQKQLGFPLLNTKSGGAEGGFSQLTPQCREFLKNYLDMEAELAAESRKLFEKYFGRGTDS</sequence>
<reference evidence="2" key="2">
    <citation type="journal article" date="2021" name="PeerJ">
        <title>Extensive microbial diversity within the chicken gut microbiome revealed by metagenomics and culture.</title>
        <authorList>
            <person name="Gilroy R."/>
            <person name="Ravi A."/>
            <person name="Getino M."/>
            <person name="Pursley I."/>
            <person name="Horton D.L."/>
            <person name="Alikhan N.F."/>
            <person name="Baker D."/>
            <person name="Gharbi K."/>
            <person name="Hall N."/>
            <person name="Watson M."/>
            <person name="Adriaenssens E.M."/>
            <person name="Foster-Nyarko E."/>
            <person name="Jarju S."/>
            <person name="Secka A."/>
            <person name="Antonio M."/>
            <person name="Oren A."/>
            <person name="Chaudhuri R.R."/>
            <person name="La Ragione R."/>
            <person name="Hildebrand F."/>
            <person name="Pallen M.J."/>
        </authorList>
    </citation>
    <scope>NUCLEOTIDE SEQUENCE</scope>
    <source>
        <strain evidence="2">CHK123-3438</strain>
    </source>
</reference>
<evidence type="ECO:0000313" key="2">
    <source>
        <dbReference type="EMBL" id="HIT42571.1"/>
    </source>
</evidence>
<dbReference type="Proteomes" id="UP000886860">
    <property type="component" value="Unassembled WGS sequence"/>
</dbReference>
<evidence type="ECO:0000313" key="3">
    <source>
        <dbReference type="Proteomes" id="UP000886860"/>
    </source>
</evidence>
<feature type="domain" description="MobA-like NTP transferase" evidence="1">
    <location>
        <begin position="17"/>
        <end position="160"/>
    </location>
</feature>
<reference evidence="2" key="1">
    <citation type="submission" date="2020-10" db="EMBL/GenBank/DDBJ databases">
        <authorList>
            <person name="Gilroy R."/>
        </authorList>
    </citation>
    <scope>NUCLEOTIDE SEQUENCE</scope>
    <source>
        <strain evidence="2">CHK123-3438</strain>
    </source>
</reference>
<dbReference type="GO" id="GO:0016779">
    <property type="term" value="F:nucleotidyltransferase activity"/>
    <property type="evidence" value="ECO:0007669"/>
    <property type="project" value="UniProtKB-ARBA"/>
</dbReference>
<dbReference type="PANTHER" id="PTHR43777">
    <property type="entry name" value="MOLYBDENUM COFACTOR CYTIDYLYLTRANSFERASE"/>
    <property type="match status" value="1"/>
</dbReference>
<dbReference type="Gene3D" id="1.10.10.10">
    <property type="entry name" value="Winged helix-like DNA-binding domain superfamily/Winged helix DNA-binding domain"/>
    <property type="match status" value="1"/>
</dbReference>
<comment type="caution">
    <text evidence="2">The sequence shown here is derived from an EMBL/GenBank/DDBJ whole genome shotgun (WGS) entry which is preliminary data.</text>
</comment>
<dbReference type="PANTHER" id="PTHR43777:SF1">
    <property type="entry name" value="MOLYBDENUM COFACTOR CYTIDYLYLTRANSFERASE"/>
    <property type="match status" value="1"/>
</dbReference>
<keyword evidence="2" id="KW-0808">Transferase</keyword>
<accession>A0A9D1GKT2</accession>
<name>A0A9D1GKT2_9FIRM</name>
<dbReference type="InterPro" id="IPR036388">
    <property type="entry name" value="WH-like_DNA-bd_sf"/>
</dbReference>
<organism evidence="2 3">
    <name type="scientific">Candidatus Caccovicinus merdipullorum</name>
    <dbReference type="NCBI Taxonomy" id="2840724"/>
    <lineage>
        <taxon>Bacteria</taxon>
        <taxon>Bacillati</taxon>
        <taxon>Bacillota</taxon>
        <taxon>Clostridia</taxon>
        <taxon>Eubacteriales</taxon>
        <taxon>Candidatus Caccovicinus</taxon>
    </lineage>
</organism>
<dbReference type="InterPro" id="IPR025877">
    <property type="entry name" value="MobA-like_NTP_Trfase"/>
</dbReference>
<dbReference type="SUPFAM" id="SSF46785">
    <property type="entry name" value="Winged helix' DNA-binding domain"/>
    <property type="match status" value="1"/>
</dbReference>
<protein>
    <submittedName>
        <fullName evidence="2">NTP transferase domain-containing protein</fullName>
    </submittedName>
</protein>
<proteinExistence type="predicted"/>
<dbReference type="Gene3D" id="3.90.550.10">
    <property type="entry name" value="Spore Coat Polysaccharide Biosynthesis Protein SpsA, Chain A"/>
    <property type="match status" value="1"/>
</dbReference>
<gene>
    <name evidence="2" type="ORF">IAB60_10860</name>
</gene>
<dbReference type="SUPFAM" id="SSF53448">
    <property type="entry name" value="Nucleotide-diphospho-sugar transferases"/>
    <property type="match status" value="1"/>
</dbReference>
<evidence type="ECO:0000259" key="1">
    <source>
        <dbReference type="Pfam" id="PF12804"/>
    </source>
</evidence>
<dbReference type="EMBL" id="DVKS01000183">
    <property type="protein sequence ID" value="HIT42571.1"/>
    <property type="molecule type" value="Genomic_DNA"/>
</dbReference>
<dbReference type="CDD" id="cd04182">
    <property type="entry name" value="GT_2_like_f"/>
    <property type="match status" value="1"/>
</dbReference>